<dbReference type="EMBL" id="JANFNH010000002">
    <property type="protein sequence ID" value="MCQ4041351.1"/>
    <property type="molecule type" value="Genomic_DNA"/>
</dbReference>
<organism evidence="2 3">
    <name type="scientific">Streptantibioticus rubrisoli</name>
    <dbReference type="NCBI Taxonomy" id="1387313"/>
    <lineage>
        <taxon>Bacteria</taxon>
        <taxon>Bacillati</taxon>
        <taxon>Actinomycetota</taxon>
        <taxon>Actinomycetes</taxon>
        <taxon>Kitasatosporales</taxon>
        <taxon>Streptomycetaceae</taxon>
        <taxon>Streptantibioticus</taxon>
    </lineage>
</organism>
<comment type="caution">
    <text evidence="2">The sequence shown here is derived from an EMBL/GenBank/DDBJ whole genome shotgun (WGS) entry which is preliminary data.</text>
</comment>
<dbReference type="Proteomes" id="UP001206206">
    <property type="component" value="Unassembled WGS sequence"/>
</dbReference>
<evidence type="ECO:0000313" key="3">
    <source>
        <dbReference type="Proteomes" id="UP001206206"/>
    </source>
</evidence>
<gene>
    <name evidence="2" type="ORF">NON19_04740</name>
</gene>
<proteinExistence type="predicted"/>
<feature type="domain" description="Iminophenyl-pyruvate dimer synthase" evidence="1">
    <location>
        <begin position="2"/>
        <end position="184"/>
    </location>
</feature>
<sequence length="254" mass="28602">MSTIPMYLYASFSIASRGYSQWDPGMGAFRLIRSIVVEEMLHLSLVSNLLVALGDEDIRFYDEDFVPRYPSRMLHRHPELVLHLEPCGKEVVRDVFMEFERPEPKKGEGRPPKGQYATIGEFYRAVGKGLEALDKKMGPALWKHNRLAVQYTGAYWNHDGGGDTVLVRDLKSAQNALKIIIEQGGSCPLTRRPRCTSTTPLPGAPTPCSTRCTATYFTCWTSCTARRGTRCSTARRTTGTGWSVRSSRRCRACW</sequence>
<dbReference type="PANTHER" id="PTHR34400:SF4">
    <property type="entry name" value="MEMBRANE PROTEIN"/>
    <property type="match status" value="1"/>
</dbReference>
<evidence type="ECO:0000313" key="2">
    <source>
        <dbReference type="EMBL" id="MCQ4041351.1"/>
    </source>
</evidence>
<evidence type="ECO:0000259" key="1">
    <source>
        <dbReference type="Pfam" id="PF12902"/>
    </source>
</evidence>
<keyword evidence="3" id="KW-1185">Reference proteome</keyword>
<dbReference type="InterPro" id="IPR026820">
    <property type="entry name" value="VioB/RebD_dom"/>
</dbReference>
<accession>A0ABT1P7K3</accession>
<dbReference type="InterPro" id="IPR012347">
    <property type="entry name" value="Ferritin-like"/>
</dbReference>
<reference evidence="2 3" key="1">
    <citation type="submission" date="2022-06" db="EMBL/GenBank/DDBJ databases">
        <title>Draft genome sequence of type strain Streptomyces rubrisoli DSM 42083.</title>
        <authorList>
            <person name="Duangmal K."/>
            <person name="Klaysubun C."/>
        </authorList>
    </citation>
    <scope>NUCLEOTIDE SEQUENCE [LARGE SCALE GENOMIC DNA]</scope>
    <source>
        <strain evidence="2 3">DSM 42083</strain>
    </source>
</reference>
<protein>
    <submittedName>
        <fullName evidence="2">Ferritin-like protein</fullName>
    </submittedName>
</protein>
<dbReference type="PANTHER" id="PTHR34400">
    <property type="match status" value="1"/>
</dbReference>
<dbReference type="Pfam" id="PF12902">
    <property type="entry name" value="Ferritin-like"/>
    <property type="match status" value="1"/>
</dbReference>
<name>A0ABT1P7K3_9ACTN</name>
<dbReference type="Gene3D" id="1.20.1260.10">
    <property type="match status" value="1"/>
</dbReference>